<dbReference type="PANTHER" id="PTHR41283:SF1">
    <property type="entry name" value="AMINOGLYCOSIDE PHOSPHOTRANSFERASE DOMAIN-CONTAINING PROTEIN"/>
    <property type="match status" value="1"/>
</dbReference>
<dbReference type="GO" id="GO:0016301">
    <property type="term" value="F:kinase activity"/>
    <property type="evidence" value="ECO:0007669"/>
    <property type="project" value="UniProtKB-KW"/>
</dbReference>
<dbReference type="Gene3D" id="3.90.1200.10">
    <property type="match status" value="1"/>
</dbReference>
<keyword evidence="2" id="KW-0418">Kinase</keyword>
<name>A0A7V9Z1S3_9BACL</name>
<keyword evidence="3" id="KW-1185">Reference proteome</keyword>
<feature type="domain" description="Aminoglycoside phosphotransferase" evidence="1">
    <location>
        <begin position="16"/>
        <end position="239"/>
    </location>
</feature>
<dbReference type="InterPro" id="IPR002575">
    <property type="entry name" value="Aminoglycoside_PTrfase"/>
</dbReference>
<evidence type="ECO:0000259" key="1">
    <source>
        <dbReference type="Pfam" id="PF01636"/>
    </source>
</evidence>
<dbReference type="SUPFAM" id="SSF56112">
    <property type="entry name" value="Protein kinase-like (PK-like)"/>
    <property type="match status" value="1"/>
</dbReference>
<dbReference type="AlphaFoldDB" id="A0A7V9Z1S3"/>
<gene>
    <name evidence="2" type="ORF">HNQ85_002833</name>
</gene>
<comment type="caution">
    <text evidence="2">The sequence shown here is derived from an EMBL/GenBank/DDBJ whole genome shotgun (WGS) entry which is preliminary data.</text>
</comment>
<keyword evidence="2" id="KW-0808">Transferase</keyword>
<dbReference type="PANTHER" id="PTHR41283">
    <property type="entry name" value="AMINOGLYCOSIDE PHOSPHOTRANSFERASE"/>
    <property type="match status" value="1"/>
</dbReference>
<dbReference type="InterPro" id="IPR011009">
    <property type="entry name" value="Kinase-like_dom_sf"/>
</dbReference>
<dbReference type="EMBL" id="JACDUU010000007">
    <property type="protein sequence ID" value="MBA2872522.1"/>
    <property type="molecule type" value="Genomic_DNA"/>
</dbReference>
<sequence>MESVIEQIPSLSGFTDIKELHKGFSDERKFIVSLQNGKQLLLRIAGIEKYEAKKEEFSVLQNLKLYNVKYSEPLELGVMEDVNVCYMVLHFLEGEDAEQLLPVYTEEEQYRIGLEAGKELRKMHMYSAPLHMVSWHLRQLEKCQRYVDVYKQCGISIKNDEQIIDFLEENYQYMEHRPNVFQHDDFHPSNLIVKDKQYVGAIDFQRYDWGDPYFEFRKIALFSRGVSIPFSIGQIHGYFGVGNISEEFWRLYSLYTAMDIFSTVVWTLKVAPHTFDKMLDRLYLILEDHDYFKRITPFWYRA</sequence>
<protein>
    <submittedName>
        <fullName evidence="2">Aminoglycoside phosphotransferase (APT) family kinase protein</fullName>
    </submittedName>
</protein>
<evidence type="ECO:0000313" key="2">
    <source>
        <dbReference type="EMBL" id="MBA2872522.1"/>
    </source>
</evidence>
<reference evidence="2 3" key="1">
    <citation type="submission" date="2020-07" db="EMBL/GenBank/DDBJ databases">
        <title>Genomic Encyclopedia of Type Strains, Phase IV (KMG-IV): sequencing the most valuable type-strain genomes for metagenomic binning, comparative biology and taxonomic classification.</title>
        <authorList>
            <person name="Goeker M."/>
        </authorList>
    </citation>
    <scope>NUCLEOTIDE SEQUENCE [LARGE SCALE GENOMIC DNA]</scope>
    <source>
        <strain evidence="2 3">DSM 25220</strain>
    </source>
</reference>
<proteinExistence type="predicted"/>
<dbReference type="Pfam" id="PF01636">
    <property type="entry name" value="APH"/>
    <property type="match status" value="1"/>
</dbReference>
<organism evidence="2 3">
    <name type="scientific">[Anoxybacillus] calidus</name>
    <dbReference type="NCBI Taxonomy" id="575178"/>
    <lineage>
        <taxon>Bacteria</taxon>
        <taxon>Bacillati</taxon>
        <taxon>Bacillota</taxon>
        <taxon>Bacilli</taxon>
        <taxon>Bacillales</taxon>
        <taxon>Anoxybacillaceae</taxon>
        <taxon>Paranoxybacillus</taxon>
    </lineage>
</organism>
<accession>A0A7V9Z1S3</accession>
<dbReference type="RefSeq" id="WP_181538288.1">
    <property type="nucleotide sequence ID" value="NZ_JACDUU010000007.1"/>
</dbReference>
<dbReference type="Proteomes" id="UP000580891">
    <property type="component" value="Unassembled WGS sequence"/>
</dbReference>
<evidence type="ECO:0000313" key="3">
    <source>
        <dbReference type="Proteomes" id="UP000580891"/>
    </source>
</evidence>